<feature type="transmembrane region" description="Helical" evidence="6">
    <location>
        <begin position="104"/>
        <end position="123"/>
    </location>
</feature>
<dbReference type="InterPro" id="IPR011701">
    <property type="entry name" value="MFS"/>
</dbReference>
<feature type="transmembrane region" description="Helical" evidence="6">
    <location>
        <begin position="252"/>
        <end position="272"/>
    </location>
</feature>
<dbReference type="Pfam" id="PF07690">
    <property type="entry name" value="MFS_1"/>
    <property type="match status" value="1"/>
</dbReference>
<keyword evidence="4 6" id="KW-1133">Transmembrane helix</keyword>
<reference evidence="7" key="1">
    <citation type="submission" date="2020-11" db="EMBL/GenBank/DDBJ databases">
        <title>Nocardioides sp. nov., isolated from Soil of Cynanchum wilfordii Hemsley rhizosphere.</title>
        <authorList>
            <person name="Lee J.-S."/>
            <person name="Suh M.K."/>
            <person name="Kim J.-S."/>
        </authorList>
    </citation>
    <scope>NUCLEOTIDE SEQUENCE</scope>
    <source>
        <strain evidence="7">KCTC 19275</strain>
    </source>
</reference>
<feature type="transmembrane region" description="Helical" evidence="6">
    <location>
        <begin position="368"/>
        <end position="388"/>
    </location>
</feature>
<dbReference type="PANTHER" id="PTHR23513">
    <property type="entry name" value="INTEGRAL MEMBRANE EFFLUX PROTEIN-RELATED"/>
    <property type="match status" value="1"/>
</dbReference>
<dbReference type="CDD" id="cd06173">
    <property type="entry name" value="MFS_MefA_like"/>
    <property type="match status" value="1"/>
</dbReference>
<evidence type="ECO:0000313" key="7">
    <source>
        <dbReference type="EMBL" id="MBF4764884.1"/>
    </source>
</evidence>
<evidence type="ECO:0000256" key="2">
    <source>
        <dbReference type="ARBA" id="ARBA00022475"/>
    </source>
</evidence>
<proteinExistence type="predicted"/>
<keyword evidence="2" id="KW-1003">Cell membrane</keyword>
<organism evidence="7 8">
    <name type="scientific">Nocardioides islandensis</name>
    <dbReference type="NCBI Taxonomy" id="433663"/>
    <lineage>
        <taxon>Bacteria</taxon>
        <taxon>Bacillati</taxon>
        <taxon>Actinomycetota</taxon>
        <taxon>Actinomycetes</taxon>
        <taxon>Propionibacteriales</taxon>
        <taxon>Nocardioidaceae</taxon>
        <taxon>Nocardioides</taxon>
    </lineage>
</organism>
<evidence type="ECO:0000256" key="3">
    <source>
        <dbReference type="ARBA" id="ARBA00022692"/>
    </source>
</evidence>
<evidence type="ECO:0000256" key="1">
    <source>
        <dbReference type="ARBA" id="ARBA00004651"/>
    </source>
</evidence>
<accession>A0A930VCA5</accession>
<sequence length="395" mass="40722">MVSTARTPLPGQVRRLAVVATLASTADWYVQFAVFWLAAERGYSGLLIAGLVLAARAPTLVGGLVGGRLIDRRGPRRMIGLDNAVRAALLLLLAVLAVGGDDGYVAILVVAAGCSLCAPVTYAGARALTPTYVRDDQLGRANTLLALADQVPIIFSAALAGPALTWLGPGAYAVPAVLLLVALGLAQGLPAESRRPVGAGLEAGAASALRYPPAVVALIALSTAYYFVYGPFQPLLPILVERHLGGGATTYAVLRVVVGLGALLGLLLAPYLSFLDRPGLVNAWGAVLYGLSMLPLVFVHSVGWAVVIYFVSGVVWGPYSAVEATALQRWTRPEHHGRLFGTQRALIISAIPAGGAIGSATVDSVGLTGVLAGSAVACSVVGLLALAYPPLRRRS</sequence>
<keyword evidence="3 6" id="KW-0812">Transmembrane</keyword>
<feature type="transmembrane region" description="Helical" evidence="6">
    <location>
        <begin position="144"/>
        <end position="164"/>
    </location>
</feature>
<feature type="transmembrane region" description="Helical" evidence="6">
    <location>
        <begin position="79"/>
        <end position="98"/>
    </location>
</feature>
<feature type="transmembrane region" description="Helical" evidence="6">
    <location>
        <begin position="211"/>
        <end position="232"/>
    </location>
</feature>
<dbReference type="EMBL" id="JADKPN010000011">
    <property type="protein sequence ID" value="MBF4764884.1"/>
    <property type="molecule type" value="Genomic_DNA"/>
</dbReference>
<dbReference type="GO" id="GO:0005886">
    <property type="term" value="C:plasma membrane"/>
    <property type="evidence" value="ECO:0007669"/>
    <property type="project" value="UniProtKB-SubCell"/>
</dbReference>
<feature type="transmembrane region" description="Helical" evidence="6">
    <location>
        <begin position="45"/>
        <end position="67"/>
    </location>
</feature>
<dbReference type="SUPFAM" id="SSF103473">
    <property type="entry name" value="MFS general substrate transporter"/>
    <property type="match status" value="1"/>
</dbReference>
<dbReference type="GO" id="GO:0022857">
    <property type="term" value="F:transmembrane transporter activity"/>
    <property type="evidence" value="ECO:0007669"/>
    <property type="project" value="InterPro"/>
</dbReference>
<dbReference type="PANTHER" id="PTHR23513:SF6">
    <property type="entry name" value="MAJOR FACILITATOR SUPERFAMILY ASSOCIATED DOMAIN-CONTAINING PROTEIN"/>
    <property type="match status" value="1"/>
</dbReference>
<name>A0A930VCA5_9ACTN</name>
<evidence type="ECO:0000313" key="8">
    <source>
        <dbReference type="Proteomes" id="UP000640489"/>
    </source>
</evidence>
<keyword evidence="5 6" id="KW-0472">Membrane</keyword>
<dbReference type="Proteomes" id="UP000640489">
    <property type="component" value="Unassembled WGS sequence"/>
</dbReference>
<feature type="transmembrane region" description="Helical" evidence="6">
    <location>
        <begin position="16"/>
        <end position="39"/>
    </location>
</feature>
<comment type="caution">
    <text evidence="7">The sequence shown here is derived from an EMBL/GenBank/DDBJ whole genome shotgun (WGS) entry which is preliminary data.</text>
</comment>
<keyword evidence="8" id="KW-1185">Reference proteome</keyword>
<comment type="subcellular location">
    <subcellularLocation>
        <location evidence="1">Cell membrane</location>
        <topology evidence="1">Multi-pass membrane protein</topology>
    </subcellularLocation>
</comment>
<dbReference type="RefSeq" id="WP_194708061.1">
    <property type="nucleotide sequence ID" value="NZ_JADKPN010000011.1"/>
</dbReference>
<evidence type="ECO:0000256" key="4">
    <source>
        <dbReference type="ARBA" id="ARBA00022989"/>
    </source>
</evidence>
<feature type="transmembrane region" description="Helical" evidence="6">
    <location>
        <begin position="170"/>
        <end position="190"/>
    </location>
</feature>
<evidence type="ECO:0000256" key="6">
    <source>
        <dbReference type="SAM" id="Phobius"/>
    </source>
</evidence>
<protein>
    <submittedName>
        <fullName evidence="7">MFS transporter</fullName>
    </submittedName>
</protein>
<dbReference type="Gene3D" id="1.20.1250.20">
    <property type="entry name" value="MFS general substrate transporter like domains"/>
    <property type="match status" value="2"/>
</dbReference>
<dbReference type="InterPro" id="IPR036259">
    <property type="entry name" value="MFS_trans_sf"/>
</dbReference>
<evidence type="ECO:0000256" key="5">
    <source>
        <dbReference type="ARBA" id="ARBA00023136"/>
    </source>
</evidence>
<gene>
    <name evidence="7" type="ORF">ISU07_17255</name>
</gene>
<dbReference type="AlphaFoldDB" id="A0A930VCA5"/>